<keyword evidence="5" id="KW-0378">Hydrolase</keyword>
<gene>
    <name evidence="9" type="ORF">HYFRA_00005994</name>
</gene>
<dbReference type="AlphaFoldDB" id="A0A9N9KVQ8"/>
<evidence type="ECO:0000259" key="8">
    <source>
        <dbReference type="PROSITE" id="PS51704"/>
    </source>
</evidence>
<evidence type="ECO:0000256" key="1">
    <source>
        <dbReference type="ARBA" id="ARBA00007277"/>
    </source>
</evidence>
<dbReference type="SUPFAM" id="SSF51695">
    <property type="entry name" value="PLC-like phosphodiesterases"/>
    <property type="match status" value="1"/>
</dbReference>
<proteinExistence type="inferred from homology"/>
<feature type="signal peptide" evidence="7">
    <location>
        <begin position="1"/>
        <end position="17"/>
    </location>
</feature>
<dbReference type="GO" id="GO:0008889">
    <property type="term" value="F:glycerophosphodiester phosphodiesterase activity"/>
    <property type="evidence" value="ECO:0007669"/>
    <property type="project" value="UniProtKB-EC"/>
</dbReference>
<dbReference type="PANTHER" id="PTHR43620">
    <property type="entry name" value="GLYCEROPHOSPHORYL DIESTER PHOSPHODIESTERASE"/>
    <property type="match status" value="1"/>
</dbReference>
<dbReference type="Proteomes" id="UP000696280">
    <property type="component" value="Unassembled WGS sequence"/>
</dbReference>
<evidence type="ECO:0000313" key="9">
    <source>
        <dbReference type="EMBL" id="CAG8954369.1"/>
    </source>
</evidence>
<evidence type="ECO:0000256" key="4">
    <source>
        <dbReference type="ARBA" id="ARBA00022798"/>
    </source>
</evidence>
<comment type="catalytic activity">
    <reaction evidence="6">
        <text>a sn-glycero-3-phosphodiester + H2O = an alcohol + sn-glycerol 3-phosphate + H(+)</text>
        <dbReference type="Rhea" id="RHEA:12969"/>
        <dbReference type="ChEBI" id="CHEBI:15377"/>
        <dbReference type="ChEBI" id="CHEBI:15378"/>
        <dbReference type="ChEBI" id="CHEBI:30879"/>
        <dbReference type="ChEBI" id="CHEBI:57597"/>
        <dbReference type="ChEBI" id="CHEBI:83408"/>
        <dbReference type="EC" id="3.1.4.46"/>
    </reaction>
</comment>
<evidence type="ECO:0000256" key="6">
    <source>
        <dbReference type="ARBA" id="ARBA00047512"/>
    </source>
</evidence>
<dbReference type="Pfam" id="PF03009">
    <property type="entry name" value="GDPD"/>
    <property type="match status" value="1"/>
</dbReference>
<dbReference type="OrthoDB" id="1058301at2759"/>
<evidence type="ECO:0000313" key="10">
    <source>
        <dbReference type="Proteomes" id="UP000696280"/>
    </source>
</evidence>
<dbReference type="EC" id="3.1.4.46" evidence="2"/>
<dbReference type="PANTHER" id="PTHR43620:SF7">
    <property type="entry name" value="GLYCEROPHOSPHODIESTER PHOSPHODIESTERASE GDPD5-RELATED"/>
    <property type="match status" value="1"/>
</dbReference>
<feature type="domain" description="GP-PDE" evidence="8">
    <location>
        <begin position="78"/>
        <end position="404"/>
    </location>
</feature>
<dbReference type="Gene3D" id="3.20.20.190">
    <property type="entry name" value="Phosphatidylinositol (PI) phosphodiesterase"/>
    <property type="match status" value="1"/>
</dbReference>
<comment type="similarity">
    <text evidence="1">Belongs to the glycerophosphoryl diester phosphodiesterase family.</text>
</comment>
<dbReference type="InterPro" id="IPR030395">
    <property type="entry name" value="GP_PDE_dom"/>
</dbReference>
<sequence>MHSWNLLVPFAVGSLAAALPQSAQVESRTYGHDGGYEHQHSINAQLGPRPYYLIDDMDDSPLKEKLQSCSEGPFHTTEMAIGHRGAPLEFPEETKESLTAAARMGAGILECDVTFTQDQKLVCRHSQCDLHTTTNILAIPELAAKCTQNFTPAGNGTDASANCCTSDITEAEFKTLCGKMDGSNPKATTVAEYLAGTPTWRTDLYSTCGTVLTHKEYIQFVDSLGLKFTPELKTPVVAMPFPDPSSNYTQEVFAQQMIDEYKEAGISADRVFPQSFAINDLYYWLEAEPCFGEQALYLDEPTINVDGMAAAIGNLTIYAENGVKTIAPSIPGVLTTDANNKIVPSEYALEAKRLGLDIVVWSFERSGLLKDVAANGDYYYASFNSAVKKDGDAMVALDVMIREVGVRGVFADWVASVVYYANCFGY</sequence>
<keyword evidence="3 7" id="KW-0732">Signal</keyword>
<dbReference type="PROSITE" id="PS51704">
    <property type="entry name" value="GP_PDE"/>
    <property type="match status" value="1"/>
</dbReference>
<keyword evidence="4" id="KW-0319">Glycerol metabolism</keyword>
<dbReference type="InterPro" id="IPR017946">
    <property type="entry name" value="PLC-like_Pdiesterase_TIM-brl"/>
</dbReference>
<evidence type="ECO:0000256" key="3">
    <source>
        <dbReference type="ARBA" id="ARBA00022729"/>
    </source>
</evidence>
<evidence type="ECO:0000256" key="7">
    <source>
        <dbReference type="SAM" id="SignalP"/>
    </source>
</evidence>
<accession>A0A9N9KVQ8</accession>
<name>A0A9N9KVQ8_9HELO</name>
<dbReference type="GO" id="GO:0006629">
    <property type="term" value="P:lipid metabolic process"/>
    <property type="evidence" value="ECO:0007669"/>
    <property type="project" value="InterPro"/>
</dbReference>
<evidence type="ECO:0000256" key="2">
    <source>
        <dbReference type="ARBA" id="ARBA00012247"/>
    </source>
</evidence>
<protein>
    <recommendedName>
        <fullName evidence="2">glycerophosphodiester phosphodiesterase</fullName>
        <ecNumber evidence="2">3.1.4.46</ecNumber>
    </recommendedName>
</protein>
<comment type="caution">
    <text evidence="9">The sequence shown here is derived from an EMBL/GenBank/DDBJ whole genome shotgun (WGS) entry which is preliminary data.</text>
</comment>
<keyword evidence="10" id="KW-1185">Reference proteome</keyword>
<evidence type="ECO:0000256" key="5">
    <source>
        <dbReference type="ARBA" id="ARBA00022801"/>
    </source>
</evidence>
<feature type="chain" id="PRO_5040475431" description="glycerophosphodiester phosphodiesterase" evidence="7">
    <location>
        <begin position="18"/>
        <end position="426"/>
    </location>
</feature>
<organism evidence="9 10">
    <name type="scientific">Hymenoscyphus fraxineus</name>
    <dbReference type="NCBI Taxonomy" id="746836"/>
    <lineage>
        <taxon>Eukaryota</taxon>
        <taxon>Fungi</taxon>
        <taxon>Dikarya</taxon>
        <taxon>Ascomycota</taxon>
        <taxon>Pezizomycotina</taxon>
        <taxon>Leotiomycetes</taxon>
        <taxon>Helotiales</taxon>
        <taxon>Helotiaceae</taxon>
        <taxon>Hymenoscyphus</taxon>
    </lineage>
</organism>
<dbReference type="EMBL" id="CAJVRL010000056">
    <property type="protein sequence ID" value="CAG8954369.1"/>
    <property type="molecule type" value="Genomic_DNA"/>
</dbReference>
<dbReference type="GO" id="GO:0006071">
    <property type="term" value="P:glycerol metabolic process"/>
    <property type="evidence" value="ECO:0007669"/>
    <property type="project" value="UniProtKB-KW"/>
</dbReference>
<reference evidence="9" key="1">
    <citation type="submission" date="2021-07" db="EMBL/GenBank/DDBJ databases">
        <authorList>
            <person name="Durling M."/>
        </authorList>
    </citation>
    <scope>NUCLEOTIDE SEQUENCE</scope>
</reference>